<name>A0A8X7SH38_BRACI</name>
<dbReference type="AlphaFoldDB" id="A0A8X7SH38"/>
<protein>
    <submittedName>
        <fullName evidence="1">Uncharacterized protein</fullName>
    </submittedName>
</protein>
<keyword evidence="2" id="KW-1185">Reference proteome</keyword>
<accession>A0A8X7SH38</accession>
<dbReference type="OrthoDB" id="845134at2759"/>
<sequence length="135" mass="15475">MVVENLHKLKQSKPSQYTFEHLLELIGIEEEDDCTTAWGTKQLLKKQKSYTHCELDLSFLLGVSCAIVSFANHDHGRRVLYSPRSIASKPLGSPQRTLTSAVLRCPSSCSIPRGRFSRQWRQNVFRRMCCSMDRT</sequence>
<organism evidence="1 2">
    <name type="scientific">Brassica carinata</name>
    <name type="common">Ethiopian mustard</name>
    <name type="synonym">Abyssinian cabbage</name>
    <dbReference type="NCBI Taxonomy" id="52824"/>
    <lineage>
        <taxon>Eukaryota</taxon>
        <taxon>Viridiplantae</taxon>
        <taxon>Streptophyta</taxon>
        <taxon>Embryophyta</taxon>
        <taxon>Tracheophyta</taxon>
        <taxon>Spermatophyta</taxon>
        <taxon>Magnoliopsida</taxon>
        <taxon>eudicotyledons</taxon>
        <taxon>Gunneridae</taxon>
        <taxon>Pentapetalae</taxon>
        <taxon>rosids</taxon>
        <taxon>malvids</taxon>
        <taxon>Brassicales</taxon>
        <taxon>Brassicaceae</taxon>
        <taxon>Brassiceae</taxon>
        <taxon>Brassica</taxon>
    </lineage>
</organism>
<dbReference type="Proteomes" id="UP000886595">
    <property type="component" value="Unassembled WGS sequence"/>
</dbReference>
<reference evidence="1 2" key="1">
    <citation type="submission" date="2020-02" db="EMBL/GenBank/DDBJ databases">
        <authorList>
            <person name="Ma Q."/>
            <person name="Huang Y."/>
            <person name="Song X."/>
            <person name="Pei D."/>
        </authorList>
    </citation>
    <scope>NUCLEOTIDE SEQUENCE [LARGE SCALE GENOMIC DNA]</scope>
    <source>
        <strain evidence="1">Sxm20200214</strain>
        <tissue evidence="1">Leaf</tissue>
    </source>
</reference>
<evidence type="ECO:0000313" key="2">
    <source>
        <dbReference type="Proteomes" id="UP000886595"/>
    </source>
</evidence>
<dbReference type="EMBL" id="JAAMPC010000006">
    <property type="protein sequence ID" value="KAG2306440.1"/>
    <property type="molecule type" value="Genomic_DNA"/>
</dbReference>
<comment type="caution">
    <text evidence="1">The sequence shown here is derived from an EMBL/GenBank/DDBJ whole genome shotgun (WGS) entry which is preliminary data.</text>
</comment>
<evidence type="ECO:0000313" key="1">
    <source>
        <dbReference type="EMBL" id="KAG2306440.1"/>
    </source>
</evidence>
<dbReference type="SUPFAM" id="SSF64484">
    <property type="entry name" value="beta and beta-prime subunits of DNA dependent RNA-polymerase"/>
    <property type="match status" value="1"/>
</dbReference>
<gene>
    <name evidence="1" type="ORF">Bca52824_026188</name>
</gene>
<proteinExistence type="predicted"/>